<evidence type="ECO:0000256" key="2">
    <source>
        <dbReference type="ARBA" id="ARBA00023082"/>
    </source>
</evidence>
<dbReference type="PANTHER" id="PTHR30603:SF47">
    <property type="entry name" value="RNA POLYMERASE SIGMA FACTOR SIGD, CHLOROPLASTIC"/>
    <property type="match status" value="1"/>
</dbReference>
<dbReference type="InterPro" id="IPR036388">
    <property type="entry name" value="WH-like_DNA-bd_sf"/>
</dbReference>
<dbReference type="Gene3D" id="1.10.601.10">
    <property type="entry name" value="RNA Polymerase Primary Sigma Factor"/>
    <property type="match status" value="1"/>
</dbReference>
<dbReference type="Pfam" id="PF00140">
    <property type="entry name" value="Sigma70_r1_2"/>
    <property type="match status" value="1"/>
</dbReference>
<dbReference type="RefSeq" id="WP_220211425.1">
    <property type="nucleotide sequence ID" value="NZ_BNJK01000003.1"/>
</dbReference>
<evidence type="ECO:0000256" key="3">
    <source>
        <dbReference type="ARBA" id="ARBA00023125"/>
    </source>
</evidence>
<dbReference type="SUPFAM" id="SSF88659">
    <property type="entry name" value="Sigma3 and sigma4 domains of RNA polymerase sigma factors"/>
    <property type="match status" value="1"/>
</dbReference>
<keyword evidence="2" id="KW-0731">Sigma factor</keyword>
<dbReference type="CDD" id="cd06171">
    <property type="entry name" value="Sigma70_r4"/>
    <property type="match status" value="1"/>
</dbReference>
<sequence>MSVSAETTVVEGRPPRQLSTETEQLFRASYDGSAAVVRRLAQQYHVADSTVRAWARQLGLTRRSRPRTPSPSHQLNRPSQRIVLPQASEEKQAYVVPDKETVDLLGTFLREVERYPLLTAQEERTLGERLLRGDLQVKQMFFHANLRLVIRIAKSYARRRSSCALTILDLIQEGAFGLLEACNRYDVHRGYRFSTMATWWIRQAISRAIQEQGRMIRLPVGMQEQMSDLQQLLKTSPEGLSLEEQAQQLGLSPERLQTLLEAPQALYSVDAPAFRSDEEQELGQFLEAPMLPLQEHVEANDLHQHLDDLLQQLPPRAARVIVLRFGLDGQGVRTLDAVGKELGVSRERVRQIEIRALQQLRLLAQARDLQEYLRL</sequence>
<dbReference type="InterPro" id="IPR007627">
    <property type="entry name" value="RNA_pol_sigma70_r2"/>
</dbReference>
<protein>
    <submittedName>
        <fullName evidence="9">RNA polymerase sigma factor SigA</fullName>
    </submittedName>
</protein>
<evidence type="ECO:0000259" key="6">
    <source>
        <dbReference type="Pfam" id="PF00140"/>
    </source>
</evidence>
<keyword evidence="1" id="KW-0805">Transcription regulation</keyword>
<dbReference type="Proteomes" id="UP000597444">
    <property type="component" value="Unassembled WGS sequence"/>
</dbReference>
<feature type="region of interest" description="Disordered" evidence="5">
    <location>
        <begin position="1"/>
        <end position="20"/>
    </location>
</feature>
<evidence type="ECO:0000256" key="4">
    <source>
        <dbReference type="ARBA" id="ARBA00023163"/>
    </source>
</evidence>
<keyword evidence="3" id="KW-0238">DNA-binding</keyword>
<feature type="domain" description="RNA polymerase sigma-70 region 1.2" evidence="6">
    <location>
        <begin position="103"/>
        <end position="135"/>
    </location>
</feature>
<dbReference type="PRINTS" id="PR00046">
    <property type="entry name" value="SIGMA70FCT"/>
</dbReference>
<dbReference type="AlphaFoldDB" id="A0A8J3IUH6"/>
<evidence type="ECO:0000313" key="10">
    <source>
        <dbReference type="Proteomes" id="UP000597444"/>
    </source>
</evidence>
<comment type="caution">
    <text evidence="9">The sequence shown here is derived from an EMBL/GenBank/DDBJ whole genome shotgun (WGS) entry which is preliminary data.</text>
</comment>
<dbReference type="InterPro" id="IPR000943">
    <property type="entry name" value="RNA_pol_sigma70"/>
</dbReference>
<proteinExistence type="predicted"/>
<dbReference type="Pfam" id="PF04542">
    <property type="entry name" value="Sigma70_r2"/>
    <property type="match status" value="1"/>
</dbReference>
<evidence type="ECO:0000256" key="5">
    <source>
        <dbReference type="SAM" id="MobiDB-lite"/>
    </source>
</evidence>
<name>A0A8J3IUH6_9CHLR</name>
<feature type="domain" description="RNA polymerase sigma-70 region 2" evidence="7">
    <location>
        <begin position="142"/>
        <end position="214"/>
    </location>
</feature>
<keyword evidence="10" id="KW-1185">Reference proteome</keyword>
<reference evidence="9" key="1">
    <citation type="submission" date="2020-10" db="EMBL/GenBank/DDBJ databases">
        <title>Taxonomic study of unclassified bacteria belonging to the class Ktedonobacteria.</title>
        <authorList>
            <person name="Yabe S."/>
            <person name="Wang C.M."/>
            <person name="Zheng Y."/>
            <person name="Sakai Y."/>
            <person name="Cavaletti L."/>
            <person name="Monciardini P."/>
            <person name="Donadio S."/>
        </authorList>
    </citation>
    <scope>NUCLEOTIDE SEQUENCE</scope>
    <source>
        <strain evidence="9">ID150040</strain>
    </source>
</reference>
<dbReference type="EMBL" id="BNJK01000003">
    <property type="protein sequence ID" value="GHP00849.1"/>
    <property type="molecule type" value="Genomic_DNA"/>
</dbReference>
<evidence type="ECO:0000259" key="8">
    <source>
        <dbReference type="Pfam" id="PF04545"/>
    </source>
</evidence>
<dbReference type="GO" id="GO:0006352">
    <property type="term" value="P:DNA-templated transcription initiation"/>
    <property type="evidence" value="ECO:0007669"/>
    <property type="project" value="InterPro"/>
</dbReference>
<dbReference type="PANTHER" id="PTHR30603">
    <property type="entry name" value="RNA POLYMERASE SIGMA FACTOR RPO"/>
    <property type="match status" value="1"/>
</dbReference>
<dbReference type="GO" id="GO:0003677">
    <property type="term" value="F:DNA binding"/>
    <property type="evidence" value="ECO:0007669"/>
    <property type="project" value="UniProtKB-KW"/>
</dbReference>
<organism evidence="9 10">
    <name type="scientific">Reticulibacter mediterranei</name>
    <dbReference type="NCBI Taxonomy" id="2778369"/>
    <lineage>
        <taxon>Bacteria</taxon>
        <taxon>Bacillati</taxon>
        <taxon>Chloroflexota</taxon>
        <taxon>Ktedonobacteria</taxon>
        <taxon>Ktedonobacterales</taxon>
        <taxon>Reticulibacteraceae</taxon>
        <taxon>Reticulibacter</taxon>
    </lineage>
</organism>
<evidence type="ECO:0000259" key="7">
    <source>
        <dbReference type="Pfam" id="PF04542"/>
    </source>
</evidence>
<dbReference type="InterPro" id="IPR050239">
    <property type="entry name" value="Sigma-70_RNA_pol_init_factors"/>
</dbReference>
<dbReference type="InterPro" id="IPR014284">
    <property type="entry name" value="RNA_pol_sigma-70_dom"/>
</dbReference>
<dbReference type="Gene3D" id="1.10.10.10">
    <property type="entry name" value="Winged helix-like DNA-binding domain superfamily/Winged helix DNA-binding domain"/>
    <property type="match status" value="1"/>
</dbReference>
<dbReference type="InterPro" id="IPR013325">
    <property type="entry name" value="RNA_pol_sigma_r2"/>
</dbReference>
<dbReference type="GO" id="GO:0016987">
    <property type="term" value="F:sigma factor activity"/>
    <property type="evidence" value="ECO:0007669"/>
    <property type="project" value="UniProtKB-KW"/>
</dbReference>
<dbReference type="InterPro" id="IPR007630">
    <property type="entry name" value="RNA_pol_sigma70_r4"/>
</dbReference>
<dbReference type="SUPFAM" id="SSF88946">
    <property type="entry name" value="Sigma2 domain of RNA polymerase sigma factors"/>
    <property type="match status" value="1"/>
</dbReference>
<gene>
    <name evidence="9" type="primary">sigA_4</name>
    <name evidence="9" type="ORF">KSF_108960</name>
</gene>
<dbReference type="InterPro" id="IPR009042">
    <property type="entry name" value="RNA_pol_sigma70_r1_2"/>
</dbReference>
<dbReference type="InterPro" id="IPR013324">
    <property type="entry name" value="RNA_pol_sigma_r3/r4-like"/>
</dbReference>
<keyword evidence="4" id="KW-0804">Transcription</keyword>
<evidence type="ECO:0000256" key="1">
    <source>
        <dbReference type="ARBA" id="ARBA00023015"/>
    </source>
</evidence>
<feature type="domain" description="RNA polymerase sigma-70 region 4" evidence="8">
    <location>
        <begin position="309"/>
        <end position="361"/>
    </location>
</feature>
<dbReference type="NCBIfam" id="TIGR02937">
    <property type="entry name" value="sigma70-ECF"/>
    <property type="match status" value="1"/>
</dbReference>
<dbReference type="Pfam" id="PF04545">
    <property type="entry name" value="Sigma70_r4"/>
    <property type="match status" value="1"/>
</dbReference>
<evidence type="ECO:0000313" key="9">
    <source>
        <dbReference type="EMBL" id="GHP00849.1"/>
    </source>
</evidence>
<accession>A0A8J3IUH6</accession>